<sequence>MQFSWFGRHRRSAFTLVELLVVIAIIGALIALLLPAVQQAREAARRISCTNNMKQLGLAMHNYHDTYKSLPPGQTTYGVFQIPGVGEDDPNEYPQNGTWFQGILPFVEQSAMYDAIKTDMLSMSMANVDLDVRSTAVSAFVCPSDPNGGKIGHDGFQGNYMGNCNDQGLHAGLTADPGIATGLFFSKSHIRFRDITDGTSNTIMLAECVQGEADGPSASTWDTTGNYWNSTAGESLCMIGSWPINSTGPSAMTDMNASGNVVSTDKKPAIYAGPTISIFCMRSYHPGGVMINRADASVSFLPDTVSIETMMNLGNRKDGNVIRAF</sequence>
<dbReference type="NCBIfam" id="TIGR02532">
    <property type="entry name" value="IV_pilin_GFxxxE"/>
    <property type="match status" value="1"/>
</dbReference>
<evidence type="ECO:0000313" key="4">
    <source>
        <dbReference type="Proteomes" id="UP000318878"/>
    </source>
</evidence>
<dbReference type="OrthoDB" id="210498at2"/>
<dbReference type="RefSeq" id="WP_146437068.1">
    <property type="nucleotide sequence ID" value="NZ_SJPF01000009.1"/>
</dbReference>
<dbReference type="InterPro" id="IPR045584">
    <property type="entry name" value="Pilin-like"/>
</dbReference>
<feature type="domain" description="DUF1559" evidence="2">
    <location>
        <begin position="38"/>
        <end position="305"/>
    </location>
</feature>
<keyword evidence="4" id="KW-1185">Reference proteome</keyword>
<dbReference type="PANTHER" id="PTHR30093">
    <property type="entry name" value="GENERAL SECRETION PATHWAY PROTEIN G"/>
    <property type="match status" value="1"/>
</dbReference>
<dbReference type="Proteomes" id="UP000318878">
    <property type="component" value="Unassembled WGS sequence"/>
</dbReference>
<dbReference type="Pfam" id="PF07596">
    <property type="entry name" value="SBP_bac_10"/>
    <property type="match status" value="1"/>
</dbReference>
<evidence type="ECO:0000256" key="1">
    <source>
        <dbReference type="SAM" id="Phobius"/>
    </source>
</evidence>
<keyword evidence="1" id="KW-0812">Transmembrane</keyword>
<dbReference type="PANTHER" id="PTHR30093:SF2">
    <property type="entry name" value="TYPE II SECRETION SYSTEM PROTEIN H"/>
    <property type="match status" value="1"/>
</dbReference>
<reference evidence="3 4" key="1">
    <citation type="submission" date="2019-02" db="EMBL/GenBank/DDBJ databases">
        <title>Deep-cultivation of Planctomycetes and their phenomic and genomic characterization uncovers novel biology.</title>
        <authorList>
            <person name="Wiegand S."/>
            <person name="Jogler M."/>
            <person name="Boedeker C."/>
            <person name="Pinto D."/>
            <person name="Vollmers J."/>
            <person name="Rivas-Marin E."/>
            <person name="Kohn T."/>
            <person name="Peeters S.H."/>
            <person name="Heuer A."/>
            <person name="Rast P."/>
            <person name="Oberbeckmann S."/>
            <person name="Bunk B."/>
            <person name="Jeske O."/>
            <person name="Meyerdierks A."/>
            <person name="Storesund J.E."/>
            <person name="Kallscheuer N."/>
            <person name="Luecker S."/>
            <person name="Lage O.M."/>
            <person name="Pohl T."/>
            <person name="Merkel B.J."/>
            <person name="Hornburger P."/>
            <person name="Mueller R.-W."/>
            <person name="Bruemmer F."/>
            <person name="Labrenz M."/>
            <person name="Spormann A.M."/>
            <person name="Op Den Camp H."/>
            <person name="Overmann J."/>
            <person name="Amann R."/>
            <person name="Jetten M.S.M."/>
            <person name="Mascher T."/>
            <person name="Medema M.H."/>
            <person name="Devos D.P."/>
            <person name="Kaster A.-K."/>
            <person name="Ovreas L."/>
            <person name="Rohde M."/>
            <person name="Galperin M.Y."/>
            <person name="Jogler C."/>
        </authorList>
    </citation>
    <scope>NUCLEOTIDE SEQUENCE [LARGE SCALE GENOMIC DNA]</scope>
    <source>
        <strain evidence="3 4">Enr8</strain>
    </source>
</reference>
<keyword evidence="1" id="KW-0472">Membrane</keyword>
<dbReference type="InterPro" id="IPR011453">
    <property type="entry name" value="DUF1559"/>
</dbReference>
<dbReference type="InterPro" id="IPR012902">
    <property type="entry name" value="N_methyl_site"/>
</dbReference>
<dbReference type="AlphaFoldDB" id="A0A5C5UUI8"/>
<dbReference type="SUPFAM" id="SSF54523">
    <property type="entry name" value="Pili subunits"/>
    <property type="match status" value="1"/>
</dbReference>
<keyword evidence="1" id="KW-1133">Transmembrane helix</keyword>
<evidence type="ECO:0000313" key="3">
    <source>
        <dbReference type="EMBL" id="TWT29263.1"/>
    </source>
</evidence>
<dbReference type="Pfam" id="PF07963">
    <property type="entry name" value="N_methyl"/>
    <property type="match status" value="1"/>
</dbReference>
<organism evidence="3 4">
    <name type="scientific">Blastopirellula retiformator</name>
    <dbReference type="NCBI Taxonomy" id="2527970"/>
    <lineage>
        <taxon>Bacteria</taxon>
        <taxon>Pseudomonadati</taxon>
        <taxon>Planctomycetota</taxon>
        <taxon>Planctomycetia</taxon>
        <taxon>Pirellulales</taxon>
        <taxon>Pirellulaceae</taxon>
        <taxon>Blastopirellula</taxon>
    </lineage>
</organism>
<name>A0A5C5UUI8_9BACT</name>
<dbReference type="EMBL" id="SJPF01000009">
    <property type="protein sequence ID" value="TWT29263.1"/>
    <property type="molecule type" value="Genomic_DNA"/>
</dbReference>
<comment type="caution">
    <text evidence="3">The sequence shown here is derived from an EMBL/GenBank/DDBJ whole genome shotgun (WGS) entry which is preliminary data.</text>
</comment>
<accession>A0A5C5UUI8</accession>
<evidence type="ECO:0000259" key="2">
    <source>
        <dbReference type="Pfam" id="PF07596"/>
    </source>
</evidence>
<gene>
    <name evidence="3" type="ORF">Enr8_50640</name>
</gene>
<feature type="transmembrane region" description="Helical" evidence="1">
    <location>
        <begin position="12"/>
        <end position="37"/>
    </location>
</feature>
<proteinExistence type="predicted"/>
<dbReference type="Gene3D" id="3.30.700.10">
    <property type="entry name" value="Glycoprotein, Type 4 Pilin"/>
    <property type="match status" value="1"/>
</dbReference>
<protein>
    <recommendedName>
        <fullName evidence="2">DUF1559 domain-containing protein</fullName>
    </recommendedName>
</protein>